<evidence type="ECO:0000313" key="2">
    <source>
        <dbReference type="EMBL" id="EME87443.1"/>
    </source>
</evidence>
<proteinExistence type="predicted"/>
<dbReference type="GeneID" id="19336416"/>
<dbReference type="AlphaFoldDB" id="N1Q975"/>
<dbReference type="VEuPathDB" id="FungiDB:MYCFIDRAFT_205672"/>
<sequence>MNDMSARVVRIPEGCAQMVVVNLVMMAALALAMAGEAADMHDGSPGRDVADCCCCCCCCWWLARARVPAQCRNRCAPVARHNSRGLSEVGSPWKVH</sequence>
<keyword evidence="1" id="KW-0812">Transmembrane</keyword>
<organism evidence="2 3">
    <name type="scientific">Pseudocercospora fijiensis (strain CIRAD86)</name>
    <name type="common">Black leaf streak disease fungus</name>
    <name type="synonym">Mycosphaerella fijiensis</name>
    <dbReference type="NCBI Taxonomy" id="383855"/>
    <lineage>
        <taxon>Eukaryota</taxon>
        <taxon>Fungi</taxon>
        <taxon>Dikarya</taxon>
        <taxon>Ascomycota</taxon>
        <taxon>Pezizomycotina</taxon>
        <taxon>Dothideomycetes</taxon>
        <taxon>Dothideomycetidae</taxon>
        <taxon>Mycosphaerellales</taxon>
        <taxon>Mycosphaerellaceae</taxon>
        <taxon>Pseudocercospora</taxon>
    </lineage>
</organism>
<accession>N1Q975</accession>
<gene>
    <name evidence="2" type="ORF">MYCFIDRAFT_205672</name>
</gene>
<name>N1Q975_PSEFD</name>
<dbReference type="KEGG" id="pfj:MYCFIDRAFT_205672"/>
<dbReference type="EMBL" id="KB446555">
    <property type="protein sequence ID" value="EME87443.1"/>
    <property type="molecule type" value="Genomic_DNA"/>
</dbReference>
<evidence type="ECO:0000256" key="1">
    <source>
        <dbReference type="SAM" id="Phobius"/>
    </source>
</evidence>
<feature type="transmembrane region" description="Helical" evidence="1">
    <location>
        <begin position="20"/>
        <end position="38"/>
    </location>
</feature>
<keyword evidence="3" id="KW-1185">Reference proteome</keyword>
<dbReference type="Proteomes" id="UP000016932">
    <property type="component" value="Unassembled WGS sequence"/>
</dbReference>
<keyword evidence="1" id="KW-0472">Membrane</keyword>
<reference evidence="2 3" key="1">
    <citation type="journal article" date="2012" name="PLoS Pathog.">
        <title>Diverse lifestyles and strategies of plant pathogenesis encoded in the genomes of eighteen Dothideomycetes fungi.</title>
        <authorList>
            <person name="Ohm R.A."/>
            <person name="Feau N."/>
            <person name="Henrissat B."/>
            <person name="Schoch C.L."/>
            <person name="Horwitz B.A."/>
            <person name="Barry K.W."/>
            <person name="Condon B.J."/>
            <person name="Copeland A.C."/>
            <person name="Dhillon B."/>
            <person name="Glaser F."/>
            <person name="Hesse C.N."/>
            <person name="Kosti I."/>
            <person name="LaButti K."/>
            <person name="Lindquist E.A."/>
            <person name="Lucas S."/>
            <person name="Salamov A.A."/>
            <person name="Bradshaw R.E."/>
            <person name="Ciuffetti L."/>
            <person name="Hamelin R.C."/>
            <person name="Kema G.H.J."/>
            <person name="Lawrence C."/>
            <person name="Scott J.A."/>
            <person name="Spatafora J.W."/>
            <person name="Turgeon B.G."/>
            <person name="de Wit P.J.G.M."/>
            <person name="Zhong S."/>
            <person name="Goodwin S.B."/>
            <person name="Grigoriev I.V."/>
        </authorList>
    </citation>
    <scope>NUCLEOTIDE SEQUENCE [LARGE SCALE GENOMIC DNA]</scope>
    <source>
        <strain evidence="2 3">CIRAD86</strain>
    </source>
</reference>
<keyword evidence="1" id="KW-1133">Transmembrane helix</keyword>
<dbReference type="RefSeq" id="XP_007920873.1">
    <property type="nucleotide sequence ID" value="XM_007922682.1"/>
</dbReference>
<evidence type="ECO:0000313" key="3">
    <source>
        <dbReference type="Proteomes" id="UP000016932"/>
    </source>
</evidence>
<protein>
    <submittedName>
        <fullName evidence="2">Uncharacterized protein</fullName>
    </submittedName>
</protein>
<dbReference type="HOGENOM" id="CLU_2360629_0_0_1"/>